<comment type="caution">
    <text evidence="1">The sequence shown here is derived from an EMBL/GenBank/DDBJ whole genome shotgun (WGS) entry which is preliminary data.</text>
</comment>
<dbReference type="EMBL" id="CM044703">
    <property type="protein sequence ID" value="KAI5672948.1"/>
    <property type="molecule type" value="Genomic_DNA"/>
</dbReference>
<reference evidence="2" key="1">
    <citation type="journal article" date="2023" name="Nat. Plants">
        <title>Single-cell RNA sequencing provides a high-resolution roadmap for understanding the multicellular compartmentation of specialized metabolism.</title>
        <authorList>
            <person name="Sun S."/>
            <person name="Shen X."/>
            <person name="Li Y."/>
            <person name="Li Y."/>
            <person name="Wang S."/>
            <person name="Li R."/>
            <person name="Zhang H."/>
            <person name="Shen G."/>
            <person name="Guo B."/>
            <person name="Wei J."/>
            <person name="Xu J."/>
            <person name="St-Pierre B."/>
            <person name="Chen S."/>
            <person name="Sun C."/>
        </authorList>
    </citation>
    <scope>NUCLEOTIDE SEQUENCE [LARGE SCALE GENOMIC DNA]</scope>
</reference>
<protein>
    <submittedName>
        <fullName evidence="1">Uncharacterized protein</fullName>
    </submittedName>
</protein>
<gene>
    <name evidence="1" type="ORF">M9H77_13312</name>
</gene>
<dbReference type="Proteomes" id="UP001060085">
    <property type="component" value="Linkage Group LG03"/>
</dbReference>
<sequence length="199" mass="21385">MQVKKSLKSKDELPILTDYLPIEDSLGNSRNFNSLKNGMYLRVLVHCFGTNHYQLYDGSVDNVYNVASILPSGLFFKTTSNTRSNRHGFLSELGIPRENAANFEQPCLASMDAKNAPGTSFISGFSSKPSPLEVGSAPLVSVSIGLASSSTSSVTSFFCSSSTATCSNQSEVQTSTNNGTTFAQEGRGLVNPQCKNEKD</sequence>
<evidence type="ECO:0000313" key="1">
    <source>
        <dbReference type="EMBL" id="KAI5672948.1"/>
    </source>
</evidence>
<keyword evidence="2" id="KW-1185">Reference proteome</keyword>
<organism evidence="1 2">
    <name type="scientific">Catharanthus roseus</name>
    <name type="common">Madagascar periwinkle</name>
    <name type="synonym">Vinca rosea</name>
    <dbReference type="NCBI Taxonomy" id="4058"/>
    <lineage>
        <taxon>Eukaryota</taxon>
        <taxon>Viridiplantae</taxon>
        <taxon>Streptophyta</taxon>
        <taxon>Embryophyta</taxon>
        <taxon>Tracheophyta</taxon>
        <taxon>Spermatophyta</taxon>
        <taxon>Magnoliopsida</taxon>
        <taxon>eudicotyledons</taxon>
        <taxon>Gunneridae</taxon>
        <taxon>Pentapetalae</taxon>
        <taxon>asterids</taxon>
        <taxon>lamiids</taxon>
        <taxon>Gentianales</taxon>
        <taxon>Apocynaceae</taxon>
        <taxon>Rauvolfioideae</taxon>
        <taxon>Vinceae</taxon>
        <taxon>Catharanthinae</taxon>
        <taxon>Catharanthus</taxon>
    </lineage>
</organism>
<proteinExistence type="predicted"/>
<accession>A0ACC0BK07</accession>
<evidence type="ECO:0000313" key="2">
    <source>
        <dbReference type="Proteomes" id="UP001060085"/>
    </source>
</evidence>
<name>A0ACC0BK07_CATRO</name>